<dbReference type="Proteomes" id="UP001589854">
    <property type="component" value="Unassembled WGS sequence"/>
</dbReference>
<proteinExistence type="predicted"/>
<organism evidence="3 4">
    <name type="scientific">Metabacillus herbersteinensis</name>
    <dbReference type="NCBI Taxonomy" id="283816"/>
    <lineage>
        <taxon>Bacteria</taxon>
        <taxon>Bacillati</taxon>
        <taxon>Bacillota</taxon>
        <taxon>Bacilli</taxon>
        <taxon>Bacillales</taxon>
        <taxon>Bacillaceae</taxon>
        <taxon>Metabacillus</taxon>
    </lineage>
</organism>
<evidence type="ECO:0000259" key="2">
    <source>
        <dbReference type="Pfam" id="PF07859"/>
    </source>
</evidence>
<sequence length="130" mass="14689">MLIYPVTNHSYETPSYTENANGYLLTKDSMAWFWNHYLRNEEDGKNPYASPLQAEDLSGLPLALVVTAGYDPLRDEGVAYAKRLKEAGVEVEESSYDEMIHGLFWMPGVLDQGKKCIEQVASALRRALEK</sequence>
<accession>A0ABV6GHT1</accession>
<comment type="caution">
    <text evidence="3">The sequence shown here is derived from an EMBL/GenBank/DDBJ whole genome shotgun (WGS) entry which is preliminary data.</text>
</comment>
<dbReference type="InterPro" id="IPR013094">
    <property type="entry name" value="AB_hydrolase_3"/>
</dbReference>
<evidence type="ECO:0000313" key="4">
    <source>
        <dbReference type="Proteomes" id="UP001589854"/>
    </source>
</evidence>
<keyword evidence="4" id="KW-1185">Reference proteome</keyword>
<feature type="domain" description="Alpha/beta hydrolase fold-3" evidence="2">
    <location>
        <begin position="1"/>
        <end position="103"/>
    </location>
</feature>
<dbReference type="RefSeq" id="WP_378936361.1">
    <property type="nucleotide sequence ID" value="NZ_JBHLVO010000018.1"/>
</dbReference>
<dbReference type="SUPFAM" id="SSF53474">
    <property type="entry name" value="alpha/beta-Hydrolases"/>
    <property type="match status" value="1"/>
</dbReference>
<dbReference type="InterPro" id="IPR029058">
    <property type="entry name" value="AB_hydrolase_fold"/>
</dbReference>
<dbReference type="Pfam" id="PF07859">
    <property type="entry name" value="Abhydrolase_3"/>
    <property type="match status" value="1"/>
</dbReference>
<gene>
    <name evidence="3" type="ORF">ACFFIX_17720</name>
</gene>
<dbReference type="GO" id="GO:0016787">
    <property type="term" value="F:hydrolase activity"/>
    <property type="evidence" value="ECO:0007669"/>
    <property type="project" value="UniProtKB-KW"/>
</dbReference>
<dbReference type="Gene3D" id="3.40.50.1820">
    <property type="entry name" value="alpha/beta hydrolase"/>
    <property type="match status" value="1"/>
</dbReference>
<dbReference type="EMBL" id="JBHLVO010000018">
    <property type="protein sequence ID" value="MFC0273248.1"/>
    <property type="molecule type" value="Genomic_DNA"/>
</dbReference>
<protein>
    <submittedName>
        <fullName evidence="3">Alpha/beta hydrolase fold domain-containing protein</fullName>
    </submittedName>
</protein>
<dbReference type="PANTHER" id="PTHR48081:SF8">
    <property type="entry name" value="ALPHA_BETA HYDROLASE FOLD-3 DOMAIN-CONTAINING PROTEIN-RELATED"/>
    <property type="match status" value="1"/>
</dbReference>
<evidence type="ECO:0000313" key="3">
    <source>
        <dbReference type="EMBL" id="MFC0273248.1"/>
    </source>
</evidence>
<evidence type="ECO:0000256" key="1">
    <source>
        <dbReference type="ARBA" id="ARBA00022801"/>
    </source>
</evidence>
<dbReference type="PANTHER" id="PTHR48081">
    <property type="entry name" value="AB HYDROLASE SUPERFAMILY PROTEIN C4A8.06C"/>
    <property type="match status" value="1"/>
</dbReference>
<reference evidence="3 4" key="1">
    <citation type="submission" date="2024-09" db="EMBL/GenBank/DDBJ databases">
        <authorList>
            <person name="Sun Q."/>
            <person name="Mori K."/>
        </authorList>
    </citation>
    <scope>NUCLEOTIDE SEQUENCE [LARGE SCALE GENOMIC DNA]</scope>
    <source>
        <strain evidence="3 4">CCM 7228</strain>
    </source>
</reference>
<name>A0ABV6GHT1_9BACI</name>
<dbReference type="InterPro" id="IPR050300">
    <property type="entry name" value="GDXG_lipolytic_enzyme"/>
</dbReference>
<keyword evidence="1 3" id="KW-0378">Hydrolase</keyword>